<dbReference type="Gene3D" id="3.60.21.10">
    <property type="match status" value="1"/>
</dbReference>
<evidence type="ECO:0000313" key="1">
    <source>
        <dbReference type="EMBL" id="QED29888.1"/>
    </source>
</evidence>
<dbReference type="OrthoDB" id="9773856at2"/>
<proteinExistence type="predicted"/>
<dbReference type="EMBL" id="CP042467">
    <property type="protein sequence ID" value="QED29888.1"/>
    <property type="molecule type" value="Genomic_DNA"/>
</dbReference>
<protein>
    <submittedName>
        <fullName evidence="1">Uncharacterized protein</fullName>
    </submittedName>
</protein>
<gene>
    <name evidence="1" type="ORF">FRD01_22160</name>
</gene>
<dbReference type="InterPro" id="IPR029052">
    <property type="entry name" value="Metallo-depent_PP-like"/>
</dbReference>
<dbReference type="PANTHER" id="PTHR30337:SF7">
    <property type="entry name" value="PHOSPHOESTERASE"/>
    <property type="match status" value="1"/>
</dbReference>
<dbReference type="KEGG" id="bbae:FRD01_22160"/>
<name>A0A5B8XY47_9DELT</name>
<dbReference type="AlphaFoldDB" id="A0A5B8XY47"/>
<dbReference type="PANTHER" id="PTHR30337">
    <property type="entry name" value="COMPONENT OF ATP-DEPENDENT DSDNA EXONUCLEASE"/>
    <property type="match status" value="1"/>
</dbReference>
<dbReference type="InterPro" id="IPR050535">
    <property type="entry name" value="DNA_Repair-Maintenance_Comp"/>
</dbReference>
<organism evidence="1 2">
    <name type="scientific">Microvenator marinus</name>
    <dbReference type="NCBI Taxonomy" id="2600177"/>
    <lineage>
        <taxon>Bacteria</taxon>
        <taxon>Deltaproteobacteria</taxon>
        <taxon>Bradymonadales</taxon>
        <taxon>Microvenatoraceae</taxon>
        <taxon>Microvenator</taxon>
    </lineage>
</organism>
<dbReference type="RefSeq" id="WP_146963121.1">
    <property type="nucleotide sequence ID" value="NZ_CP042467.1"/>
</dbReference>
<accession>A0A5B8XY47</accession>
<reference evidence="1 2" key="1">
    <citation type="submission" date="2019-08" db="EMBL/GenBank/DDBJ databases">
        <authorList>
            <person name="Liang Q."/>
        </authorList>
    </citation>
    <scope>NUCLEOTIDE SEQUENCE [LARGE SCALE GENOMIC DNA]</scope>
    <source>
        <strain evidence="1 2">V1718</strain>
    </source>
</reference>
<dbReference type="Proteomes" id="UP000321595">
    <property type="component" value="Chromosome"/>
</dbReference>
<dbReference type="SUPFAM" id="SSF56300">
    <property type="entry name" value="Metallo-dependent phosphatases"/>
    <property type="match status" value="1"/>
</dbReference>
<evidence type="ECO:0000313" key="2">
    <source>
        <dbReference type="Proteomes" id="UP000321595"/>
    </source>
</evidence>
<keyword evidence="2" id="KW-1185">Reference proteome</keyword>
<sequence length="347" mass="38382">MTLKFLHVSGLFLDSPFQGLPYLPFEAAPSLRNASIQYLDKLVNLAIFEHVEFVLIAGNITKGVNFGLRGAHFFVEALKRLDSAGIRAVFLPGKEEVESVHGFYFGQLPQLAHKIPMGSTDVFAFETEDSRVVIHPLFDPECRPSLVEGALNIALVSPIYGADLKGLESAFDYVAGPDVRSRRLGFDEPGPHGAVVVEVDDSKSVHVRREDIDVVDFRDVHVSCSDLESLDQLVSVAGTRVPRESGKHVYMRLILEGRTRLANEFEGTAIRDLIQALNSQTEDPVVHWVACRNEIKPPLDAKDLEDPLAQAISRCAELFIEDPGRASKAAYVERAKERLIGLLKEAK</sequence>